<dbReference type="PIRSF" id="PIRSF000097">
    <property type="entry name" value="AKR"/>
    <property type="match status" value="1"/>
</dbReference>
<dbReference type="InterPro" id="IPR018170">
    <property type="entry name" value="Aldo/ket_reductase_CS"/>
</dbReference>
<dbReference type="Pfam" id="PF00248">
    <property type="entry name" value="Aldo_ket_red"/>
    <property type="match status" value="1"/>
</dbReference>
<evidence type="ECO:0000256" key="1">
    <source>
        <dbReference type="ARBA" id="ARBA00007905"/>
    </source>
</evidence>
<dbReference type="GO" id="GO:0050580">
    <property type="term" value="F:2,5-didehydrogluconate reductase activity"/>
    <property type="evidence" value="ECO:0007669"/>
    <property type="project" value="UniProtKB-EC"/>
</dbReference>
<keyword evidence="3 9" id="KW-0560">Oxidoreductase</keyword>
<dbReference type="SUPFAM" id="SSF51430">
    <property type="entry name" value="NAD(P)-linked oxidoreductase"/>
    <property type="match status" value="1"/>
</dbReference>
<dbReference type="InterPro" id="IPR036812">
    <property type="entry name" value="NAD(P)_OxRdtase_dom_sf"/>
</dbReference>
<dbReference type="PROSITE" id="PS00062">
    <property type="entry name" value="ALDOKETO_REDUCTASE_2"/>
    <property type="match status" value="1"/>
</dbReference>
<feature type="binding site" evidence="6">
    <location>
        <position position="111"/>
    </location>
    <ligand>
        <name>substrate</name>
    </ligand>
</feature>
<evidence type="ECO:0000256" key="3">
    <source>
        <dbReference type="ARBA" id="ARBA00023002"/>
    </source>
</evidence>
<dbReference type="AlphaFoldDB" id="A0A120G0I8"/>
<protein>
    <submittedName>
        <fullName evidence="9">2,5-diketo-D-gluconic acid reductase B</fullName>
        <ecNumber evidence="9">1.1.1.274</ecNumber>
    </submittedName>
</protein>
<dbReference type="Proteomes" id="UP000063434">
    <property type="component" value="Unassembled WGS sequence"/>
</dbReference>
<evidence type="ECO:0000256" key="4">
    <source>
        <dbReference type="ARBA" id="ARBA00049445"/>
    </source>
</evidence>
<reference evidence="9 10" key="1">
    <citation type="submission" date="2015-05" db="EMBL/GenBank/DDBJ databases">
        <title>A genomic and transcriptomic approach to investigate the blue pigment phenotype in Pseudomonas fluorescens.</title>
        <authorList>
            <person name="Andreani N.A."/>
            <person name="Cardazzo B."/>
        </authorList>
    </citation>
    <scope>NUCLEOTIDE SEQUENCE [LARGE SCALE GENOMIC DNA]</scope>
    <source>
        <strain evidence="9 10">Ps_40</strain>
    </source>
</reference>
<dbReference type="PATRIC" id="fig|294.195.peg.2852"/>
<comment type="similarity">
    <text evidence="1">Belongs to the aldo/keto reductase family.</text>
</comment>
<gene>
    <name evidence="9" type="primary">dkgB</name>
    <name evidence="9" type="ORF">PFL603g_02669</name>
</gene>
<accession>A0A120G0I8</accession>
<dbReference type="InterPro" id="IPR023210">
    <property type="entry name" value="NADP_OxRdtase_dom"/>
</dbReference>
<evidence type="ECO:0000256" key="6">
    <source>
        <dbReference type="PIRSR" id="PIRSR000097-2"/>
    </source>
</evidence>
<dbReference type="GO" id="GO:1990002">
    <property type="term" value="F:methylglyoxal reductase (NADPH) (acetol producing) activity"/>
    <property type="evidence" value="ECO:0007669"/>
    <property type="project" value="RHEA"/>
</dbReference>
<evidence type="ECO:0000256" key="5">
    <source>
        <dbReference type="PIRSR" id="PIRSR000097-1"/>
    </source>
</evidence>
<dbReference type="Gene3D" id="3.20.20.100">
    <property type="entry name" value="NADP-dependent oxidoreductase domain"/>
    <property type="match status" value="1"/>
</dbReference>
<dbReference type="FunFam" id="3.20.20.100:FF:000002">
    <property type="entry name" value="2,5-diketo-D-gluconic acid reductase A"/>
    <property type="match status" value="1"/>
</dbReference>
<feature type="active site" description="Proton donor" evidence="5">
    <location>
        <position position="53"/>
    </location>
</feature>
<sequence>MSDTPIPTLELNDGTHLPAIGFGTYKLNGSDGASVIQRAIQSGYHLIDSAVNYENEGALDEAVRRSEVPREQLRITSKLPGRHYEFEDALTTLEESLYRSQLDYFDLYLLHWPNPSNGLYVQAWRALVEARERGWVKSIGVCNFLPEHLETLIADSGVTPAVNHIELHPFFPQHGQLAWNQAHGIVTQSWSPLGRANHLLKDPSLQAMGERLGKSVPQVILRWHYQLGTIPLPKASSVERQRENLSLFDFVLSEDDLAIISRLATPAGRLNNQDPAVYEEF</sequence>
<keyword evidence="2" id="KW-0521">NADP</keyword>
<dbReference type="PANTHER" id="PTHR43827">
    <property type="entry name" value="2,5-DIKETO-D-GLUCONIC ACID REDUCTASE"/>
    <property type="match status" value="1"/>
</dbReference>
<comment type="catalytic activity">
    <reaction evidence="4">
        <text>hydroxyacetone + NADP(+) = methylglyoxal + NADPH + H(+)</text>
        <dbReference type="Rhea" id="RHEA:27986"/>
        <dbReference type="ChEBI" id="CHEBI:15378"/>
        <dbReference type="ChEBI" id="CHEBI:17158"/>
        <dbReference type="ChEBI" id="CHEBI:27957"/>
        <dbReference type="ChEBI" id="CHEBI:57783"/>
        <dbReference type="ChEBI" id="CHEBI:58349"/>
    </reaction>
</comment>
<dbReference type="CDD" id="cd19132">
    <property type="entry name" value="AKR_AKR5D1_E1"/>
    <property type="match status" value="1"/>
</dbReference>
<feature type="domain" description="NADP-dependent oxidoreductase" evidence="8">
    <location>
        <begin position="20"/>
        <end position="263"/>
    </location>
</feature>
<proteinExistence type="inferred from homology"/>
<dbReference type="PRINTS" id="PR00069">
    <property type="entry name" value="ALDKETRDTASE"/>
</dbReference>
<evidence type="ECO:0000313" key="10">
    <source>
        <dbReference type="Proteomes" id="UP000063434"/>
    </source>
</evidence>
<dbReference type="InterPro" id="IPR020471">
    <property type="entry name" value="AKR"/>
</dbReference>
<evidence type="ECO:0000256" key="2">
    <source>
        <dbReference type="ARBA" id="ARBA00022857"/>
    </source>
</evidence>
<feature type="site" description="Lowers pKa of active site Tyr" evidence="7">
    <location>
        <position position="78"/>
    </location>
</feature>
<evidence type="ECO:0000259" key="8">
    <source>
        <dbReference type="Pfam" id="PF00248"/>
    </source>
</evidence>
<comment type="caution">
    <text evidence="9">The sequence shown here is derived from an EMBL/GenBank/DDBJ whole genome shotgun (WGS) entry which is preliminary data.</text>
</comment>
<dbReference type="PANTHER" id="PTHR43827:SF3">
    <property type="entry name" value="NADP-DEPENDENT OXIDOREDUCTASE DOMAIN-CONTAINING PROTEIN"/>
    <property type="match status" value="1"/>
</dbReference>
<dbReference type="RefSeq" id="WP_060766010.1">
    <property type="nucleotide sequence ID" value="NZ_LCYC01000039.1"/>
</dbReference>
<evidence type="ECO:0000256" key="7">
    <source>
        <dbReference type="PIRSR" id="PIRSR000097-3"/>
    </source>
</evidence>
<dbReference type="EC" id="1.1.1.274" evidence="9"/>
<evidence type="ECO:0000313" key="9">
    <source>
        <dbReference type="EMBL" id="KWV76329.1"/>
    </source>
</evidence>
<name>A0A120G0I8_PSEFL</name>
<organism evidence="9 10">
    <name type="scientific">Pseudomonas fluorescens</name>
    <dbReference type="NCBI Taxonomy" id="294"/>
    <lineage>
        <taxon>Bacteria</taxon>
        <taxon>Pseudomonadati</taxon>
        <taxon>Pseudomonadota</taxon>
        <taxon>Gammaproteobacteria</taxon>
        <taxon>Pseudomonadales</taxon>
        <taxon>Pseudomonadaceae</taxon>
        <taxon>Pseudomonas</taxon>
    </lineage>
</organism>
<dbReference type="EMBL" id="LCYC01000039">
    <property type="protein sequence ID" value="KWV76329.1"/>
    <property type="molecule type" value="Genomic_DNA"/>
</dbReference>